<dbReference type="STRING" id="717606.PaecuDRAFT_1757"/>
<evidence type="ECO:0000313" key="1">
    <source>
        <dbReference type="EMBL" id="EFM11311.1"/>
    </source>
</evidence>
<sequence>MISLFFYILYDQFKAMKLDVDARNTYVNTVNTQIMEAKKNYWAYTDLANTTADAASTNDYNKLAASQQAIYLGLQKDAAGVEGIIKTTAVDTLNTNFLTARNALNGYLKNAQFDKAMNALDYMQELKNQGATLNIRRNSTLAQSKVDEFLYELKSREWARKENLLAPDASLDKYKVIAKNVLCANGLVDRIVNLDKWNELNLKAKSDYWRGAANMDLNAMHTAAAALNSADMKKYSSLTNTLTTKLDRINQDIIRLIVNDTVYKGDEQAEYEQEAEYEQLDQEIQSAKKAGMGSSIIANVEQSKLASTMNSLYEEKKSIWDMEASGVPASMMASLEASKNSHLAAVKNLYASLQSRPGGEQFVLPAFSMDAANNRVLALRQQLHSAVTDADPDKAWALFNQAEDLLYEGATLDIHDLEPNLARTDWGQIRIDKMFRETIDRLNRETSTEDIKLMQKYMKKIGFYDGEQTGVYDKEFLTDYGMYQYIIVNNSLYNLPMFGRDLQVDGSITKEWLHIAASDVDKGAKVEWADSPEGATPWGFKTAYLTVGVLDGAVGQLIKDGIDTANFISSINVTSPKYYTETIPAIYSFAKAIVKGDITWEDIKDSFTGSMREQFVTPFQDIKNNYQKIVNGTASYEEAREFGRDVMTAMEAVSVVIGIGIPEKAAQLAGKLGLIVGELAKVSGRAAIDGLGWLRGITREAAEKVKGALQKRLGGAGVGKLSTRVLDEAVDATLISRVKNIRNSLPSDLKRSGNVGLAEVEIPGLKKEFYAHSGIDVLSDARSAASAVSDISLKPTNPIFKASTDSTIDGRDLLRDIDTEYKILNDVASQLGNKFDQKGKLTLFTEKPPCASCSNVIEEFMARYKNITVEVVHNNHQRILP</sequence>
<dbReference type="Pfam" id="PF14424">
    <property type="entry name" value="Toxin-deaminase"/>
    <property type="match status" value="1"/>
</dbReference>
<protein>
    <submittedName>
        <fullName evidence="1">Uncharacterized protein</fullName>
    </submittedName>
</protein>
<dbReference type="EMBL" id="AEDD01000004">
    <property type="protein sequence ID" value="EFM11311.1"/>
    <property type="molecule type" value="Genomic_DNA"/>
</dbReference>
<accession>E0I806</accession>
<evidence type="ECO:0000313" key="2">
    <source>
        <dbReference type="Proteomes" id="UP000005387"/>
    </source>
</evidence>
<name>E0I806_9BACL</name>
<dbReference type="eggNOG" id="COG3210">
    <property type="taxonomic scope" value="Bacteria"/>
</dbReference>
<dbReference type="InterPro" id="IPR032721">
    <property type="entry name" value="Toxin-deaminase"/>
</dbReference>
<keyword evidence="2" id="KW-1185">Reference proteome</keyword>
<organism evidence="1 2">
    <name type="scientific">Paenibacillus curdlanolyticus YK9</name>
    <dbReference type="NCBI Taxonomy" id="717606"/>
    <lineage>
        <taxon>Bacteria</taxon>
        <taxon>Bacillati</taxon>
        <taxon>Bacillota</taxon>
        <taxon>Bacilli</taxon>
        <taxon>Bacillales</taxon>
        <taxon>Paenibacillaceae</taxon>
        <taxon>Paenibacillus</taxon>
    </lineage>
</organism>
<proteinExistence type="predicted"/>
<reference evidence="1 2" key="1">
    <citation type="submission" date="2010-07" db="EMBL/GenBank/DDBJ databases">
        <title>The draft genome of Paenibacillus curdlanolyticus YK9.</title>
        <authorList>
            <consortium name="US DOE Joint Genome Institute (JGI-PGF)"/>
            <person name="Lucas S."/>
            <person name="Copeland A."/>
            <person name="Lapidus A."/>
            <person name="Cheng J.-F."/>
            <person name="Bruce D."/>
            <person name="Goodwin L."/>
            <person name="Pitluck S."/>
            <person name="Land M.L."/>
            <person name="Hauser L."/>
            <person name="Chang Y.-J."/>
            <person name="Jeffries C."/>
            <person name="Anderson I.J."/>
            <person name="Johnson E."/>
            <person name="Loganathan U."/>
            <person name="Mulhopadhyay B."/>
            <person name="Kyrpides N."/>
            <person name="Woyke T.J."/>
        </authorList>
    </citation>
    <scope>NUCLEOTIDE SEQUENCE [LARGE SCALE GENOMIC DNA]</scope>
    <source>
        <strain evidence="1 2">YK9</strain>
    </source>
</reference>
<dbReference type="AlphaFoldDB" id="E0I806"/>
<dbReference type="Proteomes" id="UP000005387">
    <property type="component" value="Unassembled WGS sequence"/>
</dbReference>
<gene>
    <name evidence="1" type="ORF">PaecuDRAFT_1757</name>
</gene>